<dbReference type="EMBL" id="MKHE01000020">
    <property type="protein sequence ID" value="OWK05266.1"/>
    <property type="molecule type" value="Genomic_DNA"/>
</dbReference>
<keyword evidence="1" id="KW-0812">Transmembrane</keyword>
<keyword evidence="3" id="KW-1185">Reference proteome</keyword>
<evidence type="ECO:0000313" key="3">
    <source>
        <dbReference type="Proteomes" id="UP000242450"/>
    </source>
</evidence>
<keyword evidence="1" id="KW-1133">Transmembrane helix</keyword>
<evidence type="ECO:0000313" key="2">
    <source>
        <dbReference type="EMBL" id="OWK05266.1"/>
    </source>
</evidence>
<organism evidence="2 3">
    <name type="scientific">Cervus elaphus hippelaphus</name>
    <name type="common">European red deer</name>
    <dbReference type="NCBI Taxonomy" id="46360"/>
    <lineage>
        <taxon>Eukaryota</taxon>
        <taxon>Metazoa</taxon>
        <taxon>Chordata</taxon>
        <taxon>Craniata</taxon>
        <taxon>Vertebrata</taxon>
        <taxon>Euteleostomi</taxon>
        <taxon>Mammalia</taxon>
        <taxon>Eutheria</taxon>
        <taxon>Laurasiatheria</taxon>
        <taxon>Artiodactyla</taxon>
        <taxon>Ruminantia</taxon>
        <taxon>Pecora</taxon>
        <taxon>Cervidae</taxon>
        <taxon>Cervinae</taxon>
        <taxon>Cervus</taxon>
    </lineage>
</organism>
<name>A0A212CGU9_CEREH</name>
<dbReference type="Proteomes" id="UP000242450">
    <property type="component" value="Chromosome 20"/>
</dbReference>
<protein>
    <submittedName>
        <fullName evidence="2">Uncharacterized protein</fullName>
    </submittedName>
</protein>
<feature type="transmembrane region" description="Helical" evidence="1">
    <location>
        <begin position="210"/>
        <end position="230"/>
    </location>
</feature>
<accession>A0A212CGU9</accession>
<comment type="caution">
    <text evidence="2">The sequence shown here is derived from an EMBL/GenBank/DDBJ whole genome shotgun (WGS) entry which is preliminary data.</text>
</comment>
<dbReference type="AlphaFoldDB" id="A0A212CGU9"/>
<feature type="non-terminal residue" evidence="2">
    <location>
        <position position="248"/>
    </location>
</feature>
<reference evidence="2 3" key="1">
    <citation type="journal article" date="2018" name="Mol. Genet. Genomics">
        <title>The red deer Cervus elaphus genome CerEla1.0: sequencing, annotating, genes, and chromosomes.</title>
        <authorList>
            <person name="Bana N.A."/>
            <person name="Nyiri A."/>
            <person name="Nagy J."/>
            <person name="Frank K."/>
            <person name="Nagy T."/>
            <person name="Steger V."/>
            <person name="Schiller M."/>
            <person name="Lakatos P."/>
            <person name="Sugar L."/>
            <person name="Horn P."/>
            <person name="Barta E."/>
            <person name="Orosz L."/>
        </authorList>
    </citation>
    <scope>NUCLEOTIDE SEQUENCE [LARGE SCALE GENOMIC DNA]</scope>
    <source>
        <strain evidence="2">Hungarian</strain>
    </source>
</reference>
<evidence type="ECO:0000256" key="1">
    <source>
        <dbReference type="SAM" id="Phobius"/>
    </source>
</evidence>
<proteinExistence type="predicted"/>
<keyword evidence="1" id="KW-0472">Membrane</keyword>
<gene>
    <name evidence="2" type="ORF">Celaphus_00001776</name>
</gene>
<feature type="non-terminal residue" evidence="2">
    <location>
        <position position="1"/>
    </location>
</feature>
<sequence length="248" mass="26258">KQKPGPLNCTQQGNCCRSGPSGGSCNHLLTNIQGFGASQISLLTFNHPRCKNGLGYGNLTHQCPISVTSTPLSSTPYNQCAYGGGRGGGEHACGKDPNPHAPFPFGHLSYHCNDTPAWGNQIIHQFNSSQVRQVCVPARQDFICGLPTNPLPYDGHIQPSSPYLGKAIALKCLDNAWCKGQCTLGIMQNSSVGVTIYQAIQPRSKRATGLILAGTGAAIGLAASWGGFIYHEATVSNLSDTLYDLSQV</sequence>